<dbReference type="EMBL" id="CP037933">
    <property type="protein sequence ID" value="QBN19826.1"/>
    <property type="molecule type" value="Genomic_DNA"/>
</dbReference>
<feature type="transmembrane region" description="Helical" evidence="1">
    <location>
        <begin position="128"/>
        <end position="148"/>
    </location>
</feature>
<evidence type="ECO:0008006" key="4">
    <source>
        <dbReference type="Google" id="ProtNLM"/>
    </source>
</evidence>
<accession>A0A4P6Y9X3</accession>
<gene>
    <name evidence="2" type="ORF">E1750_13785</name>
</gene>
<feature type="transmembrane region" description="Helical" evidence="1">
    <location>
        <begin position="72"/>
        <end position="91"/>
    </location>
</feature>
<evidence type="ECO:0000256" key="1">
    <source>
        <dbReference type="SAM" id="Phobius"/>
    </source>
</evidence>
<proteinExistence type="predicted"/>
<feature type="transmembrane region" description="Helical" evidence="1">
    <location>
        <begin position="98"/>
        <end position="116"/>
    </location>
</feature>
<sequence>MKINLINIFLFTGIALYNFLITKTYYQRHKNSQKILVTLLFLVHFGAMYVAYDSPLVDPLVFYKTALTAESWISLFGLGSTFMAFLIYPLIKAGVSLFVLFFLFASISYQAFLWYFNQMASCYSNTVTIYGIPLVQFFFLLPSFHYWSSFLGKDALVFFILTYLLFEIKNRIKPNFLQILVLFVFLLLRPHFCFVVFIAGFIYYFTENNIGSKIRIKLLLGVLAIISVLVAVVMQFLNITNFSSNTLQAKWIGLSAYATQSSSGINLMESSYLDRLWLLMFRPLYYDAVTFYQYVISIENSFVLLFFIFGVIYIFLKGKEIRITGDVKFALLTGSLLFFMIASYIYNLGLASRMRLSFLPLFFYVVHQLFYLQETQQE</sequence>
<feature type="transmembrane region" description="Helical" evidence="1">
    <location>
        <begin position="155"/>
        <end position="172"/>
    </location>
</feature>
<evidence type="ECO:0000313" key="2">
    <source>
        <dbReference type="EMBL" id="QBN19826.1"/>
    </source>
</evidence>
<keyword evidence="1" id="KW-0812">Transmembrane</keyword>
<feature type="transmembrane region" description="Helical" evidence="1">
    <location>
        <begin position="218"/>
        <end position="237"/>
    </location>
</feature>
<dbReference type="AlphaFoldDB" id="A0A4P6Y9X3"/>
<organism evidence="2 3">
    <name type="scientific">Flavobacterium nackdongense</name>
    <dbReference type="NCBI Taxonomy" id="2547394"/>
    <lineage>
        <taxon>Bacteria</taxon>
        <taxon>Pseudomonadati</taxon>
        <taxon>Bacteroidota</taxon>
        <taxon>Flavobacteriia</taxon>
        <taxon>Flavobacteriales</taxon>
        <taxon>Flavobacteriaceae</taxon>
        <taxon>Flavobacterium</taxon>
    </lineage>
</organism>
<feature type="transmembrane region" description="Helical" evidence="1">
    <location>
        <begin position="6"/>
        <end position="26"/>
    </location>
</feature>
<keyword evidence="3" id="KW-1185">Reference proteome</keyword>
<feature type="transmembrane region" description="Helical" evidence="1">
    <location>
        <begin position="178"/>
        <end position="206"/>
    </location>
</feature>
<keyword evidence="1" id="KW-0472">Membrane</keyword>
<dbReference type="KEGG" id="fnk:E1750_13785"/>
<reference evidence="3" key="1">
    <citation type="submission" date="2019-03" db="EMBL/GenBank/DDBJ databases">
        <title>Flavobacterium sp.</title>
        <authorList>
            <person name="Kim H."/>
        </authorList>
    </citation>
    <scope>NUCLEOTIDE SEQUENCE [LARGE SCALE GENOMIC DNA]</scope>
    <source>
        <strain evidence="3">GS13</strain>
    </source>
</reference>
<name>A0A4P6Y9X3_9FLAO</name>
<keyword evidence="1" id="KW-1133">Transmembrane helix</keyword>
<feature type="transmembrane region" description="Helical" evidence="1">
    <location>
        <begin position="327"/>
        <end position="346"/>
    </location>
</feature>
<dbReference type="Proteomes" id="UP000291124">
    <property type="component" value="Chromosome"/>
</dbReference>
<protein>
    <recommendedName>
        <fullName evidence="4">EpsG family protein</fullName>
    </recommendedName>
</protein>
<feature type="transmembrane region" description="Helical" evidence="1">
    <location>
        <begin position="35"/>
        <end position="52"/>
    </location>
</feature>
<evidence type="ECO:0000313" key="3">
    <source>
        <dbReference type="Proteomes" id="UP000291124"/>
    </source>
</evidence>
<feature type="transmembrane region" description="Helical" evidence="1">
    <location>
        <begin position="291"/>
        <end position="315"/>
    </location>
</feature>
<dbReference type="RefSeq" id="WP_133277342.1">
    <property type="nucleotide sequence ID" value="NZ_CP037933.1"/>
</dbReference>
<dbReference type="OrthoDB" id="975915at2"/>